<protein>
    <submittedName>
        <fullName evidence="8">YcfA-like protein</fullName>
    </submittedName>
</protein>
<accession>A0A1S8SA42</accession>
<evidence type="ECO:0000313" key="8">
    <source>
        <dbReference type="EMBL" id="OOM62224.1"/>
    </source>
</evidence>
<proteinExistence type="inferred from homology"/>
<evidence type="ECO:0000256" key="2">
    <source>
        <dbReference type="ARBA" id="ARBA00022649"/>
    </source>
</evidence>
<dbReference type="RefSeq" id="WP_077838558.1">
    <property type="nucleotide sequence ID" value="NZ_JABTAE010000001.1"/>
</dbReference>
<dbReference type="SUPFAM" id="SSF54786">
    <property type="entry name" value="YcfA/nrd intein domain"/>
    <property type="match status" value="1"/>
</dbReference>
<organism evidence="8 9">
    <name type="scientific">Clostridium beijerinckii</name>
    <name type="common">Clostridium MP</name>
    <dbReference type="NCBI Taxonomy" id="1520"/>
    <lineage>
        <taxon>Bacteria</taxon>
        <taxon>Bacillati</taxon>
        <taxon>Bacillota</taxon>
        <taxon>Clostridia</taxon>
        <taxon>Eubacteriales</taxon>
        <taxon>Clostridiaceae</taxon>
        <taxon>Clostridium</taxon>
    </lineage>
</organism>
<dbReference type="GO" id="GO:0003729">
    <property type="term" value="F:mRNA binding"/>
    <property type="evidence" value="ECO:0007669"/>
    <property type="project" value="InterPro"/>
</dbReference>
<dbReference type="EMBL" id="LZZI01000026">
    <property type="protein sequence ID" value="OOM62224.1"/>
    <property type="molecule type" value="Genomic_DNA"/>
</dbReference>
<comment type="similarity">
    <text evidence="1">Belongs to the HicA mRNA interferase family.</text>
</comment>
<keyword evidence="3" id="KW-0540">Nuclease</keyword>
<reference evidence="8 9" key="1">
    <citation type="submission" date="2016-05" db="EMBL/GenBank/DDBJ databases">
        <title>Microbial solvent formation.</title>
        <authorList>
            <person name="Poehlein A."/>
            <person name="Montoya Solano J.D."/>
            <person name="Flitsch S."/>
            <person name="Krabben P."/>
            <person name="Duerre P."/>
            <person name="Daniel R."/>
        </authorList>
    </citation>
    <scope>NUCLEOTIDE SEQUENCE [LARGE SCALE GENOMIC DNA]</scope>
    <source>
        <strain evidence="8 9">DSM 53</strain>
    </source>
</reference>
<keyword evidence="5" id="KW-0378">Hydrolase</keyword>
<sequence>MNREKINQLIAELKKDTNWIERFNQLDKEYTDKVIDIIANHELYRYEVLDKLYQGAYILKSEIDSADIENMTADELTTKIGEWLKINAEQGKQYGKLMKDIYNHFKKSGTKIQSFYDEVEDRMTAYIDRNTNFDKFYKRIHTLSQKFIHMAVGLQMNMLGHDGTIVKTFEQLIELKEIAKKKIANETDEQVTELLKNFKSKHKDRKYKKIFDYKDMIKEAQSNGYEKYRQGATDHIILKHPNSNKCVTIPAKKLKFGLMMQIQKQIQDNKVA</sequence>
<name>A0A1S8SA42_CLOBE</name>
<dbReference type="InterPro" id="IPR038570">
    <property type="entry name" value="HicA_sf"/>
</dbReference>
<evidence type="ECO:0000256" key="4">
    <source>
        <dbReference type="ARBA" id="ARBA00022759"/>
    </source>
</evidence>
<gene>
    <name evidence="8" type="ORF">CLBCK_19270</name>
</gene>
<dbReference type="GO" id="GO:0016787">
    <property type="term" value="F:hydrolase activity"/>
    <property type="evidence" value="ECO:0007669"/>
    <property type="project" value="UniProtKB-KW"/>
</dbReference>
<evidence type="ECO:0000256" key="7">
    <source>
        <dbReference type="ARBA" id="ARBA00023016"/>
    </source>
</evidence>
<keyword evidence="7" id="KW-0346">Stress response</keyword>
<evidence type="ECO:0000313" key="9">
    <source>
        <dbReference type="Proteomes" id="UP000190973"/>
    </source>
</evidence>
<dbReference type="Pfam" id="PF07927">
    <property type="entry name" value="HicA_toxin"/>
    <property type="match status" value="1"/>
</dbReference>
<evidence type="ECO:0000256" key="3">
    <source>
        <dbReference type="ARBA" id="ARBA00022722"/>
    </source>
</evidence>
<dbReference type="InterPro" id="IPR012933">
    <property type="entry name" value="HicA_mRNA_interferase"/>
</dbReference>
<keyword evidence="2" id="KW-1277">Toxin-antitoxin system</keyword>
<dbReference type="GO" id="GO:0004519">
    <property type="term" value="F:endonuclease activity"/>
    <property type="evidence" value="ECO:0007669"/>
    <property type="project" value="UniProtKB-KW"/>
</dbReference>
<keyword evidence="6" id="KW-0694">RNA-binding</keyword>
<dbReference type="AlphaFoldDB" id="A0A1S8SA42"/>
<comment type="caution">
    <text evidence="8">The sequence shown here is derived from an EMBL/GenBank/DDBJ whole genome shotgun (WGS) entry which is preliminary data.</text>
</comment>
<evidence type="ECO:0000256" key="1">
    <source>
        <dbReference type="ARBA" id="ARBA00006620"/>
    </source>
</evidence>
<evidence type="ECO:0000256" key="6">
    <source>
        <dbReference type="ARBA" id="ARBA00022884"/>
    </source>
</evidence>
<dbReference type="Gene3D" id="3.30.920.30">
    <property type="entry name" value="Hypothetical protein"/>
    <property type="match status" value="1"/>
</dbReference>
<evidence type="ECO:0000256" key="5">
    <source>
        <dbReference type="ARBA" id="ARBA00022801"/>
    </source>
</evidence>
<keyword evidence="4" id="KW-0255">Endonuclease</keyword>
<dbReference type="Proteomes" id="UP000190973">
    <property type="component" value="Unassembled WGS sequence"/>
</dbReference>